<evidence type="ECO:0000259" key="3">
    <source>
        <dbReference type="PROSITE" id="PS50887"/>
    </source>
</evidence>
<dbReference type="SUPFAM" id="SSF141868">
    <property type="entry name" value="EAL domain-like"/>
    <property type="match status" value="1"/>
</dbReference>
<dbReference type="InterPro" id="IPR035919">
    <property type="entry name" value="EAL_sf"/>
</dbReference>
<organism evidence="4 5">
    <name type="scientific">Hungatella hathewayi</name>
    <dbReference type="NCBI Taxonomy" id="154046"/>
    <lineage>
        <taxon>Bacteria</taxon>
        <taxon>Bacillati</taxon>
        <taxon>Bacillota</taxon>
        <taxon>Clostridia</taxon>
        <taxon>Lachnospirales</taxon>
        <taxon>Lachnospiraceae</taxon>
        <taxon>Hungatella</taxon>
    </lineage>
</organism>
<feature type="transmembrane region" description="Helical" evidence="1">
    <location>
        <begin position="34"/>
        <end position="57"/>
    </location>
</feature>
<feature type="transmembrane region" description="Helical" evidence="1">
    <location>
        <begin position="142"/>
        <end position="165"/>
    </location>
</feature>
<reference evidence="4 5" key="1">
    <citation type="submission" date="2019-09" db="EMBL/GenBank/DDBJ databases">
        <title>Draft genome sequencing of Hungatella hathewayi 123Y-2.</title>
        <authorList>
            <person name="Lv Q."/>
            <person name="Li S."/>
        </authorList>
    </citation>
    <scope>NUCLEOTIDE SEQUENCE [LARGE SCALE GENOMIC DNA]</scope>
    <source>
        <strain evidence="4 5">123Y-2</strain>
    </source>
</reference>
<keyword evidence="1" id="KW-0472">Membrane</keyword>
<feature type="transmembrane region" description="Helical" evidence="1">
    <location>
        <begin position="69"/>
        <end position="89"/>
    </location>
</feature>
<dbReference type="InterPro" id="IPR043128">
    <property type="entry name" value="Rev_trsase/Diguanyl_cyclase"/>
</dbReference>
<keyword evidence="1" id="KW-1133">Transmembrane helix</keyword>
<keyword evidence="1" id="KW-0812">Transmembrane</keyword>
<evidence type="ECO:0000256" key="1">
    <source>
        <dbReference type="SAM" id="Phobius"/>
    </source>
</evidence>
<dbReference type="Gene3D" id="3.20.20.450">
    <property type="entry name" value="EAL domain"/>
    <property type="match status" value="1"/>
</dbReference>
<dbReference type="EMBL" id="WNME01000031">
    <property type="protein sequence ID" value="MUB66684.1"/>
    <property type="molecule type" value="Genomic_DNA"/>
</dbReference>
<dbReference type="PANTHER" id="PTHR33121">
    <property type="entry name" value="CYCLIC DI-GMP PHOSPHODIESTERASE PDEF"/>
    <property type="match status" value="1"/>
</dbReference>
<feature type="transmembrane region" description="Helical" evidence="1">
    <location>
        <begin position="171"/>
        <end position="189"/>
    </location>
</feature>
<dbReference type="SUPFAM" id="SSF55073">
    <property type="entry name" value="Nucleotide cyclase"/>
    <property type="match status" value="1"/>
</dbReference>
<dbReference type="CDD" id="cd01948">
    <property type="entry name" value="EAL"/>
    <property type="match status" value="1"/>
</dbReference>
<dbReference type="NCBIfam" id="TIGR00254">
    <property type="entry name" value="GGDEF"/>
    <property type="match status" value="1"/>
</dbReference>
<evidence type="ECO:0000313" key="4">
    <source>
        <dbReference type="EMBL" id="MUB66684.1"/>
    </source>
</evidence>
<evidence type="ECO:0000313" key="5">
    <source>
        <dbReference type="Proteomes" id="UP000434223"/>
    </source>
</evidence>
<dbReference type="PROSITE" id="PS50883">
    <property type="entry name" value="EAL"/>
    <property type="match status" value="1"/>
</dbReference>
<dbReference type="RefSeq" id="WP_055652102.1">
    <property type="nucleotide sequence ID" value="NZ_CZAZ01000046.1"/>
</dbReference>
<dbReference type="InterPro" id="IPR000160">
    <property type="entry name" value="GGDEF_dom"/>
</dbReference>
<dbReference type="InterPro" id="IPR050706">
    <property type="entry name" value="Cyclic-di-GMP_PDE-like"/>
</dbReference>
<proteinExistence type="predicted"/>
<dbReference type="GO" id="GO:0071111">
    <property type="term" value="F:cyclic-guanylate-specific phosphodiesterase activity"/>
    <property type="evidence" value="ECO:0007669"/>
    <property type="project" value="InterPro"/>
</dbReference>
<protein>
    <submittedName>
        <fullName evidence="4">EAL domain-containing protein</fullName>
    </submittedName>
</protein>
<dbReference type="SMART" id="SM00052">
    <property type="entry name" value="EAL"/>
    <property type="match status" value="1"/>
</dbReference>
<dbReference type="Pfam" id="PF00563">
    <property type="entry name" value="EAL"/>
    <property type="match status" value="1"/>
</dbReference>
<dbReference type="Pfam" id="PF00990">
    <property type="entry name" value="GGDEF"/>
    <property type="match status" value="1"/>
</dbReference>
<dbReference type="CDD" id="cd01949">
    <property type="entry name" value="GGDEF"/>
    <property type="match status" value="1"/>
</dbReference>
<dbReference type="PROSITE" id="PS50887">
    <property type="entry name" value="GGDEF"/>
    <property type="match status" value="1"/>
</dbReference>
<comment type="caution">
    <text evidence="4">The sequence shown here is derived from an EMBL/GenBank/DDBJ whole genome shotgun (WGS) entry which is preliminary data.</text>
</comment>
<dbReference type="InterPro" id="IPR029787">
    <property type="entry name" value="Nucleotide_cyclase"/>
</dbReference>
<name>A0AAW9WQC8_9FIRM</name>
<dbReference type="PANTHER" id="PTHR33121:SF70">
    <property type="entry name" value="SIGNALING PROTEIN YKOW"/>
    <property type="match status" value="1"/>
</dbReference>
<dbReference type="InterPro" id="IPR001633">
    <property type="entry name" value="EAL_dom"/>
</dbReference>
<dbReference type="Proteomes" id="UP000434223">
    <property type="component" value="Unassembled WGS sequence"/>
</dbReference>
<evidence type="ECO:0000259" key="2">
    <source>
        <dbReference type="PROSITE" id="PS50883"/>
    </source>
</evidence>
<gene>
    <name evidence="4" type="ORF">GNE07_27090</name>
</gene>
<feature type="transmembrane region" description="Helical" evidence="1">
    <location>
        <begin position="5"/>
        <end position="22"/>
    </location>
</feature>
<dbReference type="SMART" id="SM00267">
    <property type="entry name" value="GGDEF"/>
    <property type="match status" value="1"/>
</dbReference>
<accession>A0AAW9WQC8</accession>
<dbReference type="Gene3D" id="3.30.70.270">
    <property type="match status" value="1"/>
</dbReference>
<feature type="domain" description="EAL" evidence="2">
    <location>
        <begin position="387"/>
        <end position="642"/>
    </location>
</feature>
<feature type="domain" description="GGDEF" evidence="3">
    <location>
        <begin position="247"/>
        <end position="377"/>
    </location>
</feature>
<dbReference type="AlphaFoldDB" id="A0AAW9WQC8"/>
<sequence>MKWNIAAECISTVMLCIIWNYSRQSHSLPTLKNKLFQICFLTTFLAMTSNIISTICIQNTGVIPLYVNWTVTTIYFIATPLMGVTYFYYALSILYENQPYFPKRWLLLLLPAAVYLLMVLTNPFTGWLFSLSLAARYTQGPLIITTYIVFYIYCLFTCVTVIALGKRVDPTIRNILACFPLIAALVVIIQQIFPEIILSGSAATCALLILYLYLQNKQISIDYLLGIPNHKEFLNSLQLHIKRHRDSSFTVLLISLRNFKQVNDTYGQQNGDEFLKTICTYLRNTVKPYQLYRYNGDEFAVLIPELDKETLLRLVTAIDDRFSQPWDIRDFRCMIGMAAAVINYPKSADTMEDLINALEYTVSIAKDGKNGNICYCGPGMLDHVKRRFRVIDILKDSLTRGDFKVYYQPVWSVEKHCFTLAESLLRLPATPLGPLYPSEFIPLAEETGLIVDITYYVLDTVCRFIHDLLESGITMLESVTVNFSGVQFSQHNPAEKVISIIESHGIPYRMIKIEITESVLAENRQELEEFIDLMHTKGVEVSLDDFGTGYCNLVSVLSMDVDVIKLDKSLLWAAQKDQKTAIMMKSLTRSVHDLGMRVVSEGVETEEQRLFAEDCCCDWIQGYYYAKPMPEDKVKTFLAERMMTES</sequence>
<feature type="transmembrane region" description="Helical" evidence="1">
    <location>
        <begin position="109"/>
        <end position="130"/>
    </location>
</feature>